<dbReference type="InterPro" id="IPR036188">
    <property type="entry name" value="FAD/NAD-bd_sf"/>
</dbReference>
<dbReference type="PRINTS" id="PR00368">
    <property type="entry name" value="FADPNR"/>
</dbReference>
<dbReference type="EC" id="1.-.-.-" evidence="3"/>
<gene>
    <name evidence="3" type="primary">czcO_2</name>
    <name evidence="3" type="ORF">LMG28140_04239</name>
</gene>
<dbReference type="SUPFAM" id="SSF51905">
    <property type="entry name" value="FAD/NAD(P)-binding domain"/>
    <property type="match status" value="2"/>
</dbReference>
<dbReference type="InterPro" id="IPR050982">
    <property type="entry name" value="Auxin_biosynth/cation_transpt"/>
</dbReference>
<feature type="region of interest" description="Disordered" evidence="2">
    <location>
        <begin position="421"/>
        <end position="451"/>
    </location>
</feature>
<dbReference type="Gene3D" id="3.50.50.60">
    <property type="entry name" value="FAD/NAD(P)-binding domain"/>
    <property type="match status" value="2"/>
</dbReference>
<reference evidence="3 4" key="1">
    <citation type="submission" date="2020-10" db="EMBL/GenBank/DDBJ databases">
        <authorList>
            <person name="Peeters C."/>
        </authorList>
    </citation>
    <scope>NUCLEOTIDE SEQUENCE [LARGE SCALE GENOMIC DNA]</scope>
    <source>
        <strain evidence="3 4">LMG 28140</strain>
    </source>
</reference>
<protein>
    <submittedName>
        <fullName evidence="3">Oxidoreductase CzcO</fullName>
        <ecNumber evidence="3">1.-.-.-</ecNumber>
    </submittedName>
</protein>
<keyword evidence="1 3" id="KW-0560">Oxidoreductase</keyword>
<dbReference type="PRINTS" id="PR00411">
    <property type="entry name" value="PNDRDTASEI"/>
</dbReference>
<dbReference type="Proteomes" id="UP000598032">
    <property type="component" value="Unassembled WGS sequence"/>
</dbReference>
<dbReference type="RefSeq" id="WP_201644221.1">
    <property type="nucleotide sequence ID" value="NZ_CAJHCP010000009.1"/>
</dbReference>
<comment type="caution">
    <text evidence="3">The sequence shown here is derived from an EMBL/GenBank/DDBJ whole genome shotgun (WGS) entry which is preliminary data.</text>
</comment>
<dbReference type="EMBL" id="CAJHCP010000009">
    <property type="protein sequence ID" value="CAD6545829.1"/>
    <property type="molecule type" value="Genomic_DNA"/>
</dbReference>
<keyword evidence="4" id="KW-1185">Reference proteome</keyword>
<evidence type="ECO:0000256" key="1">
    <source>
        <dbReference type="ARBA" id="ARBA00023002"/>
    </source>
</evidence>
<dbReference type="GO" id="GO:0016491">
    <property type="term" value="F:oxidoreductase activity"/>
    <property type="evidence" value="ECO:0007669"/>
    <property type="project" value="UniProtKB-KW"/>
</dbReference>
<sequence>MKAETISIDTLVVGAGQAGVAISEHLGKLGVPHLVLERDRIAERWRTGRWDSLVANGPAWHDRFPGMEFEGLDADAFAGKEQVADYFVAYARKFNAPIRTGVEVKSVARQTGRPGFVVETSNGTFDANRVVVATGPFQRPVIPPIAPDDAAITQLHSADYRNPDQLPAGAVLVVGAGSSGTQIADELNRAGRTVYLSVGAHDRPPRAYRNRDFCWWLGVLGEWDKEVAGPGREHVTIAVSGAYGGQTIDFRRLAHEGITLVGLTRAFDQGVVTFEQDLVDNLKRGDHNLFALLDAADAYVERNGLDLPDDPTARFIPADPECVTRPLHELDLKEANVSTIIWATGYAVDYSWLHVDAFDEKGKPRHQRGVSTEPGIYFLGLPWLSRRGSSFIWGVWHDAKHVADHIVTQRKYLDYRDASQRADDAPRAQAKDTHLARNTTQADHDNEVGVN</sequence>
<name>A0ABM8NVU6_9BURK</name>
<accession>A0ABM8NVU6</accession>
<organism evidence="3 4">
    <name type="scientific">Paraburkholderia metrosideri</name>
    <dbReference type="NCBI Taxonomy" id="580937"/>
    <lineage>
        <taxon>Bacteria</taxon>
        <taxon>Pseudomonadati</taxon>
        <taxon>Pseudomonadota</taxon>
        <taxon>Betaproteobacteria</taxon>
        <taxon>Burkholderiales</taxon>
        <taxon>Burkholderiaceae</taxon>
        <taxon>Paraburkholderia</taxon>
    </lineage>
</organism>
<proteinExistence type="predicted"/>
<feature type="compositionally biased region" description="Basic and acidic residues" evidence="2">
    <location>
        <begin position="442"/>
        <end position="451"/>
    </location>
</feature>
<dbReference type="PANTHER" id="PTHR43539:SF78">
    <property type="entry name" value="FLAVIN-CONTAINING MONOOXYGENASE"/>
    <property type="match status" value="1"/>
</dbReference>
<evidence type="ECO:0000313" key="4">
    <source>
        <dbReference type="Proteomes" id="UP000598032"/>
    </source>
</evidence>
<evidence type="ECO:0000313" key="3">
    <source>
        <dbReference type="EMBL" id="CAD6545829.1"/>
    </source>
</evidence>
<dbReference type="PANTHER" id="PTHR43539">
    <property type="entry name" value="FLAVIN-BINDING MONOOXYGENASE-LIKE PROTEIN (AFU_ORTHOLOGUE AFUA_4G09220)"/>
    <property type="match status" value="1"/>
</dbReference>
<feature type="compositionally biased region" description="Basic and acidic residues" evidence="2">
    <location>
        <begin position="421"/>
        <end position="435"/>
    </location>
</feature>
<evidence type="ECO:0000256" key="2">
    <source>
        <dbReference type="SAM" id="MobiDB-lite"/>
    </source>
</evidence>
<dbReference type="Pfam" id="PF13738">
    <property type="entry name" value="Pyr_redox_3"/>
    <property type="match status" value="1"/>
</dbReference>